<dbReference type="InterPro" id="IPR002645">
    <property type="entry name" value="STAS_dom"/>
</dbReference>
<dbReference type="Gene3D" id="3.30.750.24">
    <property type="entry name" value="STAS domain"/>
    <property type="match status" value="1"/>
</dbReference>
<evidence type="ECO:0000313" key="2">
    <source>
        <dbReference type="EMBL" id="ABF41744.1"/>
    </source>
</evidence>
<organism evidence="2 3">
    <name type="scientific">Koribacter versatilis (strain Ellin345)</name>
    <dbReference type="NCBI Taxonomy" id="204669"/>
    <lineage>
        <taxon>Bacteria</taxon>
        <taxon>Pseudomonadati</taxon>
        <taxon>Acidobacteriota</taxon>
        <taxon>Terriglobia</taxon>
        <taxon>Terriglobales</taxon>
        <taxon>Candidatus Korobacteraceae</taxon>
        <taxon>Candidatus Korobacter</taxon>
    </lineage>
</organism>
<reference evidence="2 3" key="1">
    <citation type="journal article" date="2009" name="Appl. Environ. Microbiol.">
        <title>Three genomes from the phylum Acidobacteria provide insight into the lifestyles of these microorganisms in soils.</title>
        <authorList>
            <person name="Ward N.L."/>
            <person name="Challacombe J.F."/>
            <person name="Janssen P.H."/>
            <person name="Henrissat B."/>
            <person name="Coutinho P.M."/>
            <person name="Wu M."/>
            <person name="Xie G."/>
            <person name="Haft D.H."/>
            <person name="Sait M."/>
            <person name="Badger J."/>
            <person name="Barabote R.D."/>
            <person name="Bradley B."/>
            <person name="Brettin T.S."/>
            <person name="Brinkac L.M."/>
            <person name="Bruce D."/>
            <person name="Creasy T."/>
            <person name="Daugherty S.C."/>
            <person name="Davidsen T.M."/>
            <person name="DeBoy R.T."/>
            <person name="Detter J.C."/>
            <person name="Dodson R.J."/>
            <person name="Durkin A.S."/>
            <person name="Ganapathy A."/>
            <person name="Gwinn-Giglio M."/>
            <person name="Han C.S."/>
            <person name="Khouri H."/>
            <person name="Kiss H."/>
            <person name="Kothari S.P."/>
            <person name="Madupu R."/>
            <person name="Nelson K.E."/>
            <person name="Nelson W.C."/>
            <person name="Paulsen I."/>
            <person name="Penn K."/>
            <person name="Ren Q."/>
            <person name="Rosovitz M.J."/>
            <person name="Selengut J.D."/>
            <person name="Shrivastava S."/>
            <person name="Sullivan S.A."/>
            <person name="Tapia R."/>
            <person name="Thompson L.S."/>
            <person name="Watkins K.L."/>
            <person name="Yang Q."/>
            <person name="Yu C."/>
            <person name="Zafar N."/>
            <person name="Zhou L."/>
            <person name="Kuske C.R."/>
        </authorList>
    </citation>
    <scope>NUCLEOTIDE SEQUENCE [LARGE SCALE GENOMIC DNA]</scope>
    <source>
        <strain evidence="2 3">Ellin345</strain>
    </source>
</reference>
<name>Q1IN06_KORVE</name>
<dbReference type="KEGG" id="aba:Acid345_2743"/>
<dbReference type="HOGENOM" id="CLU_115403_6_4_0"/>
<dbReference type="Proteomes" id="UP000002432">
    <property type="component" value="Chromosome"/>
</dbReference>
<dbReference type="AlphaFoldDB" id="Q1IN06"/>
<accession>Q1IN06</accession>
<proteinExistence type="predicted"/>
<dbReference type="SUPFAM" id="SSF52091">
    <property type="entry name" value="SpoIIaa-like"/>
    <property type="match status" value="1"/>
</dbReference>
<dbReference type="EMBL" id="CP000360">
    <property type="protein sequence ID" value="ABF41744.1"/>
    <property type="molecule type" value="Genomic_DNA"/>
</dbReference>
<dbReference type="InterPro" id="IPR036513">
    <property type="entry name" value="STAS_dom_sf"/>
</dbReference>
<evidence type="ECO:0000259" key="1">
    <source>
        <dbReference type="PROSITE" id="PS50801"/>
    </source>
</evidence>
<protein>
    <submittedName>
        <fullName evidence="2">Anti-sigma-factor antagonist</fullName>
    </submittedName>
</protein>
<dbReference type="CDD" id="cd07043">
    <property type="entry name" value="STAS_anti-anti-sigma_factors"/>
    <property type="match status" value="1"/>
</dbReference>
<dbReference type="STRING" id="204669.Acid345_2743"/>
<dbReference type="OrthoDB" id="120413at2"/>
<dbReference type="eggNOG" id="COG1366">
    <property type="taxonomic scope" value="Bacteria"/>
</dbReference>
<dbReference type="RefSeq" id="WP_011523545.1">
    <property type="nucleotide sequence ID" value="NC_008009.1"/>
</dbReference>
<dbReference type="Pfam" id="PF01740">
    <property type="entry name" value="STAS"/>
    <property type="match status" value="1"/>
</dbReference>
<feature type="domain" description="STAS" evidence="1">
    <location>
        <begin position="10"/>
        <end position="116"/>
    </location>
</feature>
<dbReference type="EnsemblBacteria" id="ABF41744">
    <property type="protein sequence ID" value="ABF41744"/>
    <property type="gene ID" value="Acid345_2743"/>
</dbReference>
<sequence length="116" mass="12315">MADKAATSSFIVVVNRDAAVPVVRCTGRLVLGLTDELLLPVKQLISASKRIVLDFTELTRMDSSGLGTIVRLLVTAKAAGCSLELKNVGPPIRQLLGITNLLDAFTIIGENNIKLG</sequence>
<evidence type="ECO:0000313" key="3">
    <source>
        <dbReference type="Proteomes" id="UP000002432"/>
    </source>
</evidence>
<gene>
    <name evidence="2" type="ordered locus">Acid345_2743</name>
</gene>
<dbReference type="PROSITE" id="PS50801">
    <property type="entry name" value="STAS"/>
    <property type="match status" value="1"/>
</dbReference>
<keyword evidence="3" id="KW-1185">Reference proteome</keyword>